<dbReference type="Proteomes" id="UP000827092">
    <property type="component" value="Unassembled WGS sequence"/>
</dbReference>
<keyword evidence="1" id="KW-0805">Transcription regulation</keyword>
<dbReference type="SUPFAM" id="SSF52540">
    <property type="entry name" value="P-loop containing nucleoside triphosphate hydrolases"/>
    <property type="match status" value="1"/>
</dbReference>
<keyword evidence="1" id="KW-0378">Hydrolase</keyword>
<keyword evidence="1" id="KW-0156">Chromatin regulator</keyword>
<gene>
    <name evidence="3" type="ORF">JTE90_004075</name>
</gene>
<dbReference type="EMBL" id="JAFNEN010001137">
    <property type="protein sequence ID" value="KAG8174800.1"/>
    <property type="molecule type" value="Genomic_DNA"/>
</dbReference>
<keyword evidence="1" id="KW-0539">Nucleus</keyword>
<dbReference type="Pfam" id="PF06068">
    <property type="entry name" value="TIP49"/>
    <property type="match status" value="1"/>
</dbReference>
<reference evidence="3 4" key="1">
    <citation type="journal article" date="2022" name="Nat. Ecol. Evol.">
        <title>A masculinizing supergene underlies an exaggerated male reproductive morph in a spider.</title>
        <authorList>
            <person name="Hendrickx F."/>
            <person name="De Corte Z."/>
            <person name="Sonet G."/>
            <person name="Van Belleghem S.M."/>
            <person name="Kostlbacher S."/>
            <person name="Vangestel C."/>
        </authorList>
    </citation>
    <scope>NUCLEOTIDE SEQUENCE [LARGE SCALE GENOMIC DNA]</scope>
    <source>
        <strain evidence="3">W744_W776</strain>
    </source>
</reference>
<comment type="function">
    <text evidence="1">Proposed core component of the chromatin remodeling Ino80 complex which is involved in transcriptional regulation, DNA replication and probably DNA repair.</text>
</comment>
<feature type="non-terminal residue" evidence="3">
    <location>
        <position position="130"/>
    </location>
</feature>
<protein>
    <recommendedName>
        <fullName evidence="1">RuvB-like helicase</fullName>
        <ecNumber evidence="1">3.6.4.12</ecNumber>
    </recommendedName>
</protein>
<keyword evidence="1" id="KW-0234">DNA repair</keyword>
<keyword evidence="4" id="KW-1185">Reference proteome</keyword>
<dbReference type="GO" id="GO:0005634">
    <property type="term" value="C:nucleus"/>
    <property type="evidence" value="ECO:0007669"/>
    <property type="project" value="UniProtKB-SubCell"/>
</dbReference>
<proteinExistence type="inferred from homology"/>
<dbReference type="PANTHER" id="PTHR11093">
    <property type="entry name" value="RUVB-RELATED REPTIN AND PONTIN"/>
    <property type="match status" value="1"/>
</dbReference>
<comment type="similarity">
    <text evidence="1">Belongs to the RuvB family.</text>
</comment>
<evidence type="ECO:0000259" key="2">
    <source>
        <dbReference type="Pfam" id="PF06068"/>
    </source>
</evidence>
<dbReference type="GO" id="GO:0006281">
    <property type="term" value="P:DNA repair"/>
    <property type="evidence" value="ECO:0007669"/>
    <property type="project" value="UniProtKB-KW"/>
</dbReference>
<evidence type="ECO:0000313" key="4">
    <source>
        <dbReference type="Proteomes" id="UP000827092"/>
    </source>
</evidence>
<dbReference type="EC" id="3.6.4.12" evidence="1"/>
<dbReference type="GO" id="GO:0016787">
    <property type="term" value="F:hydrolase activity"/>
    <property type="evidence" value="ECO:0007669"/>
    <property type="project" value="UniProtKB-KW"/>
</dbReference>
<accession>A0AAV6TTN5</accession>
<comment type="caution">
    <text evidence="3">The sequence shown here is derived from an EMBL/GenBank/DDBJ whole genome shotgun (WGS) entry which is preliminary data.</text>
</comment>
<keyword evidence="1" id="KW-0547">Nucleotide-binding</keyword>
<dbReference type="InterPro" id="IPR010339">
    <property type="entry name" value="TIP49_P-loop"/>
</dbReference>
<keyword evidence="1" id="KW-0347">Helicase</keyword>
<dbReference type="Gene3D" id="3.40.50.300">
    <property type="entry name" value="P-loop containing nucleotide triphosphate hydrolases"/>
    <property type="match status" value="1"/>
</dbReference>
<evidence type="ECO:0000256" key="1">
    <source>
        <dbReference type="RuleBase" id="RU363048"/>
    </source>
</evidence>
<keyword evidence="1" id="KW-0227">DNA damage</keyword>
<feature type="domain" description="TIP49 P-loop" evidence="2">
    <location>
        <begin position="20"/>
        <end position="130"/>
    </location>
</feature>
<comment type="subcellular location">
    <subcellularLocation>
        <location evidence="1">Nucleus</location>
    </subcellularLocation>
</comment>
<keyword evidence="1" id="KW-0067">ATP-binding</keyword>
<dbReference type="InterPro" id="IPR027238">
    <property type="entry name" value="RuvB-like"/>
</dbReference>
<comment type="catalytic activity">
    <reaction evidence="1">
        <text>ATP + H2O = ADP + phosphate + H(+)</text>
        <dbReference type="Rhea" id="RHEA:13065"/>
        <dbReference type="ChEBI" id="CHEBI:15377"/>
        <dbReference type="ChEBI" id="CHEBI:15378"/>
        <dbReference type="ChEBI" id="CHEBI:30616"/>
        <dbReference type="ChEBI" id="CHEBI:43474"/>
        <dbReference type="ChEBI" id="CHEBI:456216"/>
        <dbReference type="EC" id="3.6.4.12"/>
    </reaction>
</comment>
<dbReference type="GO" id="GO:0005524">
    <property type="term" value="F:ATP binding"/>
    <property type="evidence" value="ECO:0007669"/>
    <property type="project" value="UniProtKB-KW"/>
</dbReference>
<evidence type="ECO:0000313" key="3">
    <source>
        <dbReference type="EMBL" id="KAG8174800.1"/>
    </source>
</evidence>
<dbReference type="GO" id="GO:0003678">
    <property type="term" value="F:DNA helicase activity"/>
    <property type="evidence" value="ECO:0007669"/>
    <property type="project" value="UniProtKB-EC"/>
</dbReference>
<keyword evidence="1" id="KW-0804">Transcription</keyword>
<organism evidence="3 4">
    <name type="scientific">Oedothorax gibbosus</name>
    <dbReference type="NCBI Taxonomy" id="931172"/>
    <lineage>
        <taxon>Eukaryota</taxon>
        <taxon>Metazoa</taxon>
        <taxon>Ecdysozoa</taxon>
        <taxon>Arthropoda</taxon>
        <taxon>Chelicerata</taxon>
        <taxon>Arachnida</taxon>
        <taxon>Araneae</taxon>
        <taxon>Araneomorphae</taxon>
        <taxon>Entelegynae</taxon>
        <taxon>Araneoidea</taxon>
        <taxon>Linyphiidae</taxon>
        <taxon>Erigoninae</taxon>
        <taxon>Oedothorax</taxon>
    </lineage>
</organism>
<dbReference type="GO" id="GO:0006325">
    <property type="term" value="P:chromatin organization"/>
    <property type="evidence" value="ECO:0007669"/>
    <property type="project" value="UniProtKB-KW"/>
</dbReference>
<sequence length="130" mass="13706">MFADTAVKVQEVRDVTRIERIGAHSHIRGLGLDDSLDPRAVSQGMVGQIAARRGAGVILEMIKEAKIAGRAVLIAGQPGTGKTAIAMAMAQALGTDTPFTVISGSEIFSLEMSKTEALTQAFRKSIGVRI</sequence>
<name>A0AAV6TTN5_9ARAC</name>
<dbReference type="AlphaFoldDB" id="A0AAV6TTN5"/>
<dbReference type="FunFam" id="3.40.50.300:FF:002221">
    <property type="entry name" value="RuvB-like 2"/>
    <property type="match status" value="1"/>
</dbReference>
<dbReference type="InterPro" id="IPR027417">
    <property type="entry name" value="P-loop_NTPase"/>
</dbReference>